<dbReference type="PANTHER" id="PTHR24421:SF10">
    <property type="entry name" value="NITRATE_NITRITE SENSOR PROTEIN NARQ"/>
    <property type="match status" value="1"/>
</dbReference>
<dbReference type="Pfam" id="PF02518">
    <property type="entry name" value="HATPase_c"/>
    <property type="match status" value="1"/>
</dbReference>
<dbReference type="GO" id="GO:0000155">
    <property type="term" value="F:phosphorelay sensor kinase activity"/>
    <property type="evidence" value="ECO:0007669"/>
    <property type="project" value="InterPro"/>
</dbReference>
<dbReference type="GO" id="GO:0005524">
    <property type="term" value="F:ATP binding"/>
    <property type="evidence" value="ECO:0007669"/>
    <property type="project" value="UniProtKB-KW"/>
</dbReference>
<organism evidence="12 13">
    <name type="scientific">Nocardioides iriomotensis</name>
    <dbReference type="NCBI Taxonomy" id="715784"/>
    <lineage>
        <taxon>Bacteria</taxon>
        <taxon>Bacillati</taxon>
        <taxon>Actinomycetota</taxon>
        <taxon>Actinomycetes</taxon>
        <taxon>Propionibacteriales</taxon>
        <taxon>Nocardioidaceae</taxon>
        <taxon>Nocardioides</taxon>
    </lineage>
</organism>
<dbReference type="InterPro" id="IPR011712">
    <property type="entry name" value="Sig_transdc_His_kin_sub3_dim/P"/>
</dbReference>
<sequence>MTVTASPRTAPGALPVRRWNAPPRLDIAIAAAFVVLTLAEAFYNDSIESPLLHVLVAGGAMAAVAWRRVFPIPVAVIAVVANIIINPDSQFSTLLCLVLLSYTIGVETVPPRSYVGLLIIFTPFMTAMILKGLVPSDIAAALVFLIGPWSVGTAVRQRSAKAAEAIARAELLERDRELAEERAAVEERTRIARELHDIVSHSISVVTIQTQAVRRRLGPDHAAEAADLAAVEATAREALVEMRRLFGVLRAEGEAVSLTPQPGLDQLQRLVDQARTDTLAVELVVEGDPVDLPQGADLTAYRIAQEGLTNALRHAHPTRVTVRVAYRPDALVVEVEDDGQGVATSTADGHTPGHGLVGVRERVALYDGTVDMSPRPGGGTRLRARLPLNLSPTGKEKA</sequence>
<dbReference type="Gene3D" id="1.20.5.1930">
    <property type="match status" value="1"/>
</dbReference>
<proteinExistence type="predicted"/>
<evidence type="ECO:0000256" key="4">
    <source>
        <dbReference type="ARBA" id="ARBA00022679"/>
    </source>
</evidence>
<keyword evidence="10" id="KW-0472">Membrane</keyword>
<dbReference type="GO" id="GO:0046983">
    <property type="term" value="F:protein dimerization activity"/>
    <property type="evidence" value="ECO:0007669"/>
    <property type="project" value="InterPro"/>
</dbReference>
<evidence type="ECO:0000256" key="1">
    <source>
        <dbReference type="ARBA" id="ARBA00000085"/>
    </source>
</evidence>
<dbReference type="SMART" id="SM00387">
    <property type="entry name" value="HATPase_c"/>
    <property type="match status" value="1"/>
</dbReference>
<dbReference type="InterPro" id="IPR003594">
    <property type="entry name" value="HATPase_dom"/>
</dbReference>
<feature type="domain" description="Histidine kinase" evidence="11">
    <location>
        <begin position="302"/>
        <end position="390"/>
    </location>
</feature>
<dbReference type="InterPro" id="IPR005467">
    <property type="entry name" value="His_kinase_dom"/>
</dbReference>
<evidence type="ECO:0000256" key="2">
    <source>
        <dbReference type="ARBA" id="ARBA00012438"/>
    </source>
</evidence>
<dbReference type="PROSITE" id="PS50109">
    <property type="entry name" value="HIS_KIN"/>
    <property type="match status" value="1"/>
</dbReference>
<evidence type="ECO:0000256" key="10">
    <source>
        <dbReference type="SAM" id="Phobius"/>
    </source>
</evidence>
<dbReference type="GO" id="GO:0016020">
    <property type="term" value="C:membrane"/>
    <property type="evidence" value="ECO:0007669"/>
    <property type="project" value="InterPro"/>
</dbReference>
<dbReference type="InterPro" id="IPR036890">
    <property type="entry name" value="HATPase_C_sf"/>
</dbReference>
<keyword evidence="3" id="KW-0597">Phosphoprotein</keyword>
<evidence type="ECO:0000256" key="7">
    <source>
        <dbReference type="ARBA" id="ARBA00022840"/>
    </source>
</evidence>
<comment type="catalytic activity">
    <reaction evidence="1">
        <text>ATP + protein L-histidine = ADP + protein N-phospho-L-histidine.</text>
        <dbReference type="EC" id="2.7.13.3"/>
    </reaction>
</comment>
<feature type="transmembrane region" description="Helical" evidence="10">
    <location>
        <begin position="25"/>
        <end position="43"/>
    </location>
</feature>
<evidence type="ECO:0000256" key="3">
    <source>
        <dbReference type="ARBA" id="ARBA00022553"/>
    </source>
</evidence>
<evidence type="ECO:0000313" key="13">
    <source>
        <dbReference type="Proteomes" id="UP000291189"/>
    </source>
</evidence>
<feature type="coiled-coil region" evidence="9">
    <location>
        <begin position="162"/>
        <end position="189"/>
    </location>
</feature>
<evidence type="ECO:0000256" key="9">
    <source>
        <dbReference type="SAM" id="Coils"/>
    </source>
</evidence>
<keyword evidence="7" id="KW-0067">ATP-binding</keyword>
<keyword evidence="5" id="KW-0547">Nucleotide-binding</keyword>
<dbReference type="EMBL" id="SDPU01000022">
    <property type="protein sequence ID" value="RYU12006.1"/>
    <property type="molecule type" value="Genomic_DNA"/>
</dbReference>
<dbReference type="OrthoDB" id="227596at2"/>
<dbReference type="Proteomes" id="UP000291189">
    <property type="component" value="Unassembled WGS sequence"/>
</dbReference>
<evidence type="ECO:0000256" key="5">
    <source>
        <dbReference type="ARBA" id="ARBA00022741"/>
    </source>
</evidence>
<dbReference type="Pfam" id="PF07730">
    <property type="entry name" value="HisKA_3"/>
    <property type="match status" value="1"/>
</dbReference>
<gene>
    <name evidence="12" type="ORF">ETU37_12180</name>
</gene>
<keyword evidence="10" id="KW-0812">Transmembrane</keyword>
<reference evidence="12 13" key="1">
    <citation type="submission" date="2019-01" db="EMBL/GenBank/DDBJ databases">
        <title>Nocardioides guangzhouensis sp. nov., an actinobacterium isolated from soil.</title>
        <authorList>
            <person name="Fu Y."/>
            <person name="Cai Y."/>
            <person name="Lin Z."/>
            <person name="Chen P."/>
        </authorList>
    </citation>
    <scope>NUCLEOTIDE SEQUENCE [LARGE SCALE GENOMIC DNA]</scope>
    <source>
        <strain evidence="12 13">NBRC 105384</strain>
    </source>
</reference>
<name>A0A4V1Z1T3_9ACTN</name>
<dbReference type="SUPFAM" id="SSF55874">
    <property type="entry name" value="ATPase domain of HSP90 chaperone/DNA topoisomerase II/histidine kinase"/>
    <property type="match status" value="1"/>
</dbReference>
<keyword evidence="9" id="KW-0175">Coiled coil</keyword>
<dbReference type="AlphaFoldDB" id="A0A4V1Z1T3"/>
<dbReference type="InterPro" id="IPR050482">
    <property type="entry name" value="Sensor_HK_TwoCompSys"/>
</dbReference>
<dbReference type="PANTHER" id="PTHR24421">
    <property type="entry name" value="NITRATE/NITRITE SENSOR PROTEIN NARX-RELATED"/>
    <property type="match status" value="1"/>
</dbReference>
<dbReference type="CDD" id="cd16917">
    <property type="entry name" value="HATPase_UhpB-NarQ-NarX-like"/>
    <property type="match status" value="1"/>
</dbReference>
<dbReference type="EC" id="2.7.13.3" evidence="2"/>
<feature type="transmembrane region" description="Helical" evidence="10">
    <location>
        <begin position="75"/>
        <end position="102"/>
    </location>
</feature>
<keyword evidence="4" id="KW-0808">Transferase</keyword>
<evidence type="ECO:0000256" key="6">
    <source>
        <dbReference type="ARBA" id="ARBA00022777"/>
    </source>
</evidence>
<evidence type="ECO:0000256" key="8">
    <source>
        <dbReference type="ARBA" id="ARBA00023012"/>
    </source>
</evidence>
<accession>A0A4V1Z1T3</accession>
<keyword evidence="6 12" id="KW-0418">Kinase</keyword>
<keyword evidence="8" id="KW-0902">Two-component regulatory system</keyword>
<protein>
    <recommendedName>
        <fullName evidence="2">histidine kinase</fullName>
        <ecNumber evidence="2">2.7.13.3</ecNumber>
    </recommendedName>
</protein>
<dbReference type="Gene3D" id="3.30.565.10">
    <property type="entry name" value="Histidine kinase-like ATPase, C-terminal domain"/>
    <property type="match status" value="1"/>
</dbReference>
<dbReference type="RefSeq" id="WP_129987594.1">
    <property type="nucleotide sequence ID" value="NZ_SDPU01000022.1"/>
</dbReference>
<keyword evidence="10" id="KW-1133">Transmembrane helix</keyword>
<evidence type="ECO:0000313" key="12">
    <source>
        <dbReference type="EMBL" id="RYU12006.1"/>
    </source>
</evidence>
<keyword evidence="13" id="KW-1185">Reference proteome</keyword>
<evidence type="ECO:0000259" key="11">
    <source>
        <dbReference type="PROSITE" id="PS50109"/>
    </source>
</evidence>
<comment type="caution">
    <text evidence="12">The sequence shown here is derived from an EMBL/GenBank/DDBJ whole genome shotgun (WGS) entry which is preliminary data.</text>
</comment>